<reference evidence="5 7" key="2">
    <citation type="submission" date="2014-10" db="EMBL/GenBank/DDBJ databases">
        <title>Paracoccus sanguinis sp. nov., isolated from clinical specimens of New York State patients.</title>
        <authorList>
            <person name="Mingle L.A."/>
            <person name="Cole J.A."/>
            <person name="Lapierre P."/>
            <person name="Musser K.A."/>
        </authorList>
    </citation>
    <scope>NUCLEOTIDE SEQUENCE [LARGE SCALE GENOMIC DNA]</scope>
    <source>
        <strain evidence="5 7">JCM 14014</strain>
    </source>
</reference>
<reference evidence="5 7" key="1">
    <citation type="submission" date="2014-09" db="EMBL/GenBank/DDBJ databases">
        <authorList>
            <person name="McGinnis J.M."/>
            <person name="Wolfgang W.J."/>
        </authorList>
    </citation>
    <scope>NUCLEOTIDE SEQUENCE [LARGE SCALE GENOMIC DNA]</scope>
    <source>
        <strain evidence="5 7">JCM 14014</strain>
    </source>
</reference>
<dbReference type="GO" id="GO:0008484">
    <property type="term" value="F:sulfuric ester hydrolase activity"/>
    <property type="evidence" value="ECO:0007669"/>
    <property type="project" value="TreeGrafter"/>
</dbReference>
<accession>A0A099EWF6</accession>
<dbReference type="GO" id="GO:0046872">
    <property type="term" value="F:metal ion binding"/>
    <property type="evidence" value="ECO:0007669"/>
    <property type="project" value="UniProtKB-KW"/>
</dbReference>
<dbReference type="InterPro" id="IPR000917">
    <property type="entry name" value="Sulfatase_N"/>
</dbReference>
<protein>
    <submittedName>
        <fullName evidence="6">Arylsulfatase</fullName>
    </submittedName>
</protein>
<dbReference type="AlphaFoldDB" id="A0A099EWF6"/>
<dbReference type="eggNOG" id="COG3119">
    <property type="taxonomic scope" value="Bacteria"/>
</dbReference>
<dbReference type="PANTHER" id="PTHR45953:SF1">
    <property type="entry name" value="IDURONATE 2-SULFATASE"/>
    <property type="match status" value="1"/>
</dbReference>
<evidence type="ECO:0000313" key="8">
    <source>
        <dbReference type="Proteomes" id="UP000182312"/>
    </source>
</evidence>
<keyword evidence="7" id="KW-1185">Reference proteome</keyword>
<evidence type="ECO:0000256" key="1">
    <source>
        <dbReference type="ARBA" id="ARBA00022723"/>
    </source>
</evidence>
<sequence>MRDRPNFILFITDQLRADFLGCYGHPVVRTPNIDDIAARGLAFDRFYVASPVCMPNRASLMTGRLPSVSGVRANGIPLPRDRVTFVDLLRAGGYKAVLCGKSHLQNFTGRAPTLPEPPDPGRKSPPKELSQAMRGTLDDAAHGQEDPAHWQDDDARVEAPFYGFDHVDLVSSHGDDLGGDYRRWLLERDPDALSKIGEENQLPHDYTCPQAVRTAIPEQLYSTSYIAERAESFLDEHDRDAPFFLMVSFPDPHHPFNPPGRYWDMYDPDDMDIPEAFLRNDWVPPPHVQGRIDARDAGRANLAGMDTFGCSAREAQEARALTCGMITMIDDAVGRVREALRRNGLEDDTVVMFTSDHGDNLGDHRILLKGAECYEQVTRVPFIWSDPQDSRTAGSRTDRIGQTHDIGAAILARAGLARYHGFQGQDVVSGPGRPEALIQYEHQRVHPALGQPPRVHSLRGDRYRISFIDGADWGELYDLEADPGEFDNLWDSPEASGIRSAMTERLLRAEIAAMDRVPLPIRTA</sequence>
<gene>
    <name evidence="5" type="ORF">IT41_17815</name>
    <name evidence="6" type="ORF">SAMN04487972_13522</name>
</gene>
<evidence type="ECO:0000313" key="5">
    <source>
        <dbReference type="EMBL" id="KGJ02341.1"/>
    </source>
</evidence>
<feature type="region of interest" description="Disordered" evidence="3">
    <location>
        <begin position="107"/>
        <end position="131"/>
    </location>
</feature>
<dbReference type="SUPFAM" id="SSF53649">
    <property type="entry name" value="Alkaline phosphatase-like"/>
    <property type="match status" value="1"/>
</dbReference>
<dbReference type="InterPro" id="IPR017850">
    <property type="entry name" value="Alkaline_phosphatase_core_sf"/>
</dbReference>
<dbReference type="PANTHER" id="PTHR45953">
    <property type="entry name" value="IDURONATE 2-SULFATASE"/>
    <property type="match status" value="1"/>
</dbReference>
<evidence type="ECO:0000259" key="4">
    <source>
        <dbReference type="Pfam" id="PF00884"/>
    </source>
</evidence>
<dbReference type="Pfam" id="PF00884">
    <property type="entry name" value="Sulfatase"/>
    <property type="match status" value="1"/>
</dbReference>
<feature type="domain" description="Sulfatase N-terminal" evidence="4">
    <location>
        <begin position="5"/>
        <end position="415"/>
    </location>
</feature>
<name>A0A099EWF6_9RHOB</name>
<reference evidence="6 8" key="3">
    <citation type="submission" date="2016-10" db="EMBL/GenBank/DDBJ databases">
        <authorList>
            <person name="de Groot N.N."/>
        </authorList>
    </citation>
    <scope>NUCLEOTIDE SEQUENCE [LARGE SCALE GENOMIC DNA]</scope>
    <source>
        <strain evidence="6 8">CGMCC 1.6117</strain>
    </source>
</reference>
<keyword evidence="2" id="KW-0378">Hydrolase</keyword>
<evidence type="ECO:0000313" key="6">
    <source>
        <dbReference type="EMBL" id="SFA61354.1"/>
    </source>
</evidence>
<dbReference type="EMBL" id="JRKN01000040">
    <property type="protein sequence ID" value="KGJ02341.1"/>
    <property type="molecule type" value="Genomic_DNA"/>
</dbReference>
<evidence type="ECO:0000256" key="3">
    <source>
        <dbReference type="SAM" id="MobiDB-lite"/>
    </source>
</evidence>
<organism evidence="5 7">
    <name type="scientific">Paracoccus halophilus</name>
    <dbReference type="NCBI Taxonomy" id="376733"/>
    <lineage>
        <taxon>Bacteria</taxon>
        <taxon>Pseudomonadati</taxon>
        <taxon>Pseudomonadota</taxon>
        <taxon>Alphaproteobacteria</taxon>
        <taxon>Rhodobacterales</taxon>
        <taxon>Paracoccaceae</taxon>
        <taxon>Paracoccus</taxon>
    </lineage>
</organism>
<dbReference type="STRING" id="376733.SAMN04487972_13522"/>
<dbReference type="OrthoDB" id="9795675at2"/>
<evidence type="ECO:0000256" key="2">
    <source>
        <dbReference type="ARBA" id="ARBA00022801"/>
    </source>
</evidence>
<dbReference type="Proteomes" id="UP000182312">
    <property type="component" value="Unassembled WGS sequence"/>
</dbReference>
<dbReference type="Gene3D" id="3.40.720.10">
    <property type="entry name" value="Alkaline Phosphatase, subunit A"/>
    <property type="match status" value="1"/>
</dbReference>
<dbReference type="EMBL" id="FOJO01000035">
    <property type="protein sequence ID" value="SFA61354.1"/>
    <property type="molecule type" value="Genomic_DNA"/>
</dbReference>
<dbReference type="RefSeq" id="WP_036743727.1">
    <property type="nucleotide sequence ID" value="NZ_FOJO01000035.1"/>
</dbReference>
<proteinExistence type="predicted"/>
<dbReference type="Proteomes" id="UP000029846">
    <property type="component" value="Unassembled WGS sequence"/>
</dbReference>
<dbReference type="GO" id="GO:0005737">
    <property type="term" value="C:cytoplasm"/>
    <property type="evidence" value="ECO:0007669"/>
    <property type="project" value="TreeGrafter"/>
</dbReference>
<keyword evidence="1" id="KW-0479">Metal-binding</keyword>
<evidence type="ECO:0000313" key="7">
    <source>
        <dbReference type="Proteomes" id="UP000029846"/>
    </source>
</evidence>